<dbReference type="InterPro" id="IPR015881">
    <property type="entry name" value="ARHD_Rieske_2Fe_2S"/>
</dbReference>
<evidence type="ECO:0000256" key="5">
    <source>
        <dbReference type="ARBA" id="ARBA00022964"/>
    </source>
</evidence>
<evidence type="ECO:0000256" key="7">
    <source>
        <dbReference type="ARBA" id="ARBA00023004"/>
    </source>
</evidence>
<evidence type="ECO:0000256" key="8">
    <source>
        <dbReference type="ARBA" id="ARBA00023014"/>
    </source>
</evidence>
<evidence type="ECO:0000256" key="3">
    <source>
        <dbReference type="ARBA" id="ARBA00022723"/>
    </source>
</evidence>
<evidence type="ECO:0000256" key="1">
    <source>
        <dbReference type="ARBA" id="ARBA00008751"/>
    </source>
</evidence>
<evidence type="ECO:0000313" key="11">
    <source>
        <dbReference type="EMBL" id="MFD1517586.1"/>
    </source>
</evidence>
<keyword evidence="2" id="KW-0001">2Fe-2S</keyword>
<evidence type="ECO:0000256" key="9">
    <source>
        <dbReference type="ARBA" id="ARBA00023027"/>
    </source>
</evidence>
<proteinExistence type="inferred from homology"/>
<name>A0ABW4ERD3_9PSEU</name>
<dbReference type="InterPro" id="IPR001663">
    <property type="entry name" value="Rng_hydr_dOase-A"/>
</dbReference>
<dbReference type="Pfam" id="PF00355">
    <property type="entry name" value="Rieske"/>
    <property type="match status" value="1"/>
</dbReference>
<organism evidence="11 12">
    <name type="scientific">Pseudonocardia yunnanensis</name>
    <dbReference type="NCBI Taxonomy" id="58107"/>
    <lineage>
        <taxon>Bacteria</taxon>
        <taxon>Bacillati</taxon>
        <taxon>Actinomycetota</taxon>
        <taxon>Actinomycetes</taxon>
        <taxon>Pseudonocardiales</taxon>
        <taxon>Pseudonocardiaceae</taxon>
        <taxon>Pseudonocardia</taxon>
    </lineage>
</organism>
<evidence type="ECO:0000259" key="10">
    <source>
        <dbReference type="PROSITE" id="PS51296"/>
    </source>
</evidence>
<evidence type="ECO:0000313" key="12">
    <source>
        <dbReference type="Proteomes" id="UP001597114"/>
    </source>
</evidence>
<dbReference type="Gene3D" id="2.102.10.10">
    <property type="entry name" value="Rieske [2Fe-2S] iron-sulphur domain"/>
    <property type="match status" value="1"/>
</dbReference>
<dbReference type="PROSITE" id="PS51296">
    <property type="entry name" value="RIESKE"/>
    <property type="match status" value="1"/>
</dbReference>
<dbReference type="Gene3D" id="3.90.380.10">
    <property type="entry name" value="Naphthalene 1,2-dioxygenase Alpha Subunit, Chain A, domain 1"/>
    <property type="match status" value="1"/>
</dbReference>
<keyword evidence="9" id="KW-0520">NAD</keyword>
<accession>A0ABW4ERD3</accession>
<dbReference type="SUPFAM" id="SSF55961">
    <property type="entry name" value="Bet v1-like"/>
    <property type="match status" value="1"/>
</dbReference>
<dbReference type="PANTHER" id="PTHR43756">
    <property type="entry name" value="CHOLINE MONOOXYGENASE, CHLOROPLASTIC"/>
    <property type="match status" value="1"/>
</dbReference>
<evidence type="ECO:0000256" key="2">
    <source>
        <dbReference type="ARBA" id="ARBA00022714"/>
    </source>
</evidence>
<dbReference type="InterPro" id="IPR036922">
    <property type="entry name" value="Rieske_2Fe-2S_sf"/>
</dbReference>
<dbReference type="GO" id="GO:0051213">
    <property type="term" value="F:dioxygenase activity"/>
    <property type="evidence" value="ECO:0007669"/>
    <property type="project" value="UniProtKB-KW"/>
</dbReference>
<dbReference type="SUPFAM" id="SSF50022">
    <property type="entry name" value="ISP domain"/>
    <property type="match status" value="1"/>
</dbReference>
<comment type="similarity">
    <text evidence="1">Belongs to the bacterial ring-hydroxylating dioxygenase alpha subunit family.</text>
</comment>
<protein>
    <submittedName>
        <fullName evidence="11">Aromatic ring-hydroxylating dioxygenase subunit alpha</fullName>
    </submittedName>
</protein>
<keyword evidence="5 11" id="KW-0223">Dioxygenase</keyword>
<keyword evidence="7" id="KW-0408">Iron</keyword>
<dbReference type="InterPro" id="IPR017941">
    <property type="entry name" value="Rieske_2Fe-2S"/>
</dbReference>
<dbReference type="RefSeq" id="WP_344721182.1">
    <property type="nucleotide sequence ID" value="NZ_BAAAUS010000007.1"/>
</dbReference>
<dbReference type="InterPro" id="IPR015879">
    <property type="entry name" value="Ring_hydroxy_dOase_asu_C_dom"/>
</dbReference>
<gene>
    <name evidence="11" type="ORF">ACFSJD_08815</name>
</gene>
<keyword evidence="8" id="KW-0411">Iron-sulfur</keyword>
<dbReference type="InterPro" id="IPR043266">
    <property type="entry name" value="RHO_NdoB-like_C"/>
</dbReference>
<dbReference type="PANTHER" id="PTHR43756:SF1">
    <property type="entry name" value="3-PHENYLPROPIONATE_CINNAMIC ACID DIOXYGENASE SUBUNIT ALPHA"/>
    <property type="match status" value="1"/>
</dbReference>
<dbReference type="Proteomes" id="UP001597114">
    <property type="component" value="Unassembled WGS sequence"/>
</dbReference>
<dbReference type="Pfam" id="PF00848">
    <property type="entry name" value="Ring_hydroxyl_A"/>
    <property type="match status" value="1"/>
</dbReference>
<sequence>MTSTPEVQQRIAPESLVRDGGAEVGISAFHDEGVYRAELEKIFAKCWLFLGHESQLRNPGDYISARMGEDEVVVARSSAGRIRAFLNSCRHRGAKVCRADHGNSQALRCPYHGWTYDLDGNLIGLPRLKTAYLGELDRASIRLVEVAQLDTVHGLIFATWDPQAPTLAEYLGDFMPYLDLLLGRSEAGFEVIGGVHKWTIETNWKIPAENFSGDEYHLPSTHASGVEVGLRNRVTEYGHTIHVDEGHGFTREKGGALQGTAAVTEYTEYVRKMQARIVQKDPGLAEFVPVGVGTIFPNLSFLDSMRFTTLRVWQPGGPRRVDVNSWCLVDSALSAELKNAAMRQYILSFGPSGMFEQDDGEIWTSISEATRGVIAQRHSFDYTMGRGHEVPVKDRTGVALPGVMGEAFLTEANQRSFYRRWRQLMER</sequence>
<keyword evidence="4" id="KW-0058">Aromatic hydrocarbons catabolism</keyword>
<dbReference type="PROSITE" id="PS00570">
    <property type="entry name" value="RING_HYDROXYL_ALPHA"/>
    <property type="match status" value="1"/>
</dbReference>
<evidence type="ECO:0000256" key="6">
    <source>
        <dbReference type="ARBA" id="ARBA00023002"/>
    </source>
</evidence>
<dbReference type="CDD" id="cd08881">
    <property type="entry name" value="RHO_alpha_C_NDO-like"/>
    <property type="match status" value="1"/>
</dbReference>
<evidence type="ECO:0000256" key="4">
    <source>
        <dbReference type="ARBA" id="ARBA00022797"/>
    </source>
</evidence>
<dbReference type="EMBL" id="JBHUCO010000009">
    <property type="protein sequence ID" value="MFD1517586.1"/>
    <property type="molecule type" value="Genomic_DNA"/>
</dbReference>
<keyword evidence="3" id="KW-0479">Metal-binding</keyword>
<reference evidence="12" key="1">
    <citation type="journal article" date="2019" name="Int. J. Syst. Evol. Microbiol.">
        <title>The Global Catalogue of Microorganisms (GCM) 10K type strain sequencing project: providing services to taxonomists for standard genome sequencing and annotation.</title>
        <authorList>
            <consortium name="The Broad Institute Genomics Platform"/>
            <consortium name="The Broad Institute Genome Sequencing Center for Infectious Disease"/>
            <person name="Wu L."/>
            <person name="Ma J."/>
        </authorList>
    </citation>
    <scope>NUCLEOTIDE SEQUENCE [LARGE SCALE GENOMIC DNA]</scope>
    <source>
        <strain evidence="12">CCM 7043</strain>
    </source>
</reference>
<feature type="domain" description="Rieske" evidence="10">
    <location>
        <begin position="48"/>
        <end position="139"/>
    </location>
</feature>
<keyword evidence="12" id="KW-1185">Reference proteome</keyword>
<dbReference type="PRINTS" id="PR00090">
    <property type="entry name" value="RNGDIOXGNASE"/>
</dbReference>
<comment type="caution">
    <text evidence="11">The sequence shown here is derived from an EMBL/GenBank/DDBJ whole genome shotgun (WGS) entry which is preliminary data.</text>
</comment>
<keyword evidence="6" id="KW-0560">Oxidoreductase</keyword>